<dbReference type="EMBL" id="CM009290">
    <property type="protein sequence ID" value="PNT54076.1"/>
    <property type="molecule type" value="Genomic_DNA"/>
</dbReference>
<proteinExistence type="predicted"/>
<reference evidence="1 2" key="1">
    <citation type="journal article" date="2006" name="Science">
        <title>The genome of black cottonwood, Populus trichocarpa (Torr. &amp; Gray).</title>
        <authorList>
            <person name="Tuskan G.A."/>
            <person name="Difazio S."/>
            <person name="Jansson S."/>
            <person name="Bohlmann J."/>
            <person name="Grigoriev I."/>
            <person name="Hellsten U."/>
            <person name="Putnam N."/>
            <person name="Ralph S."/>
            <person name="Rombauts S."/>
            <person name="Salamov A."/>
            <person name="Schein J."/>
            <person name="Sterck L."/>
            <person name="Aerts A."/>
            <person name="Bhalerao R.R."/>
            <person name="Bhalerao R.P."/>
            <person name="Blaudez D."/>
            <person name="Boerjan W."/>
            <person name="Brun A."/>
            <person name="Brunner A."/>
            <person name="Busov V."/>
            <person name="Campbell M."/>
            <person name="Carlson J."/>
            <person name="Chalot M."/>
            <person name="Chapman J."/>
            <person name="Chen G.L."/>
            <person name="Cooper D."/>
            <person name="Coutinho P.M."/>
            <person name="Couturier J."/>
            <person name="Covert S."/>
            <person name="Cronk Q."/>
            <person name="Cunningham R."/>
            <person name="Davis J."/>
            <person name="Degroeve S."/>
            <person name="Dejardin A."/>
            <person name="Depamphilis C."/>
            <person name="Detter J."/>
            <person name="Dirks B."/>
            <person name="Dubchak I."/>
            <person name="Duplessis S."/>
            <person name="Ehlting J."/>
            <person name="Ellis B."/>
            <person name="Gendler K."/>
            <person name="Goodstein D."/>
            <person name="Gribskov M."/>
            <person name="Grimwood J."/>
            <person name="Groover A."/>
            <person name="Gunter L."/>
            <person name="Hamberger B."/>
            <person name="Heinze B."/>
            <person name="Helariutta Y."/>
            <person name="Henrissat B."/>
            <person name="Holligan D."/>
            <person name="Holt R."/>
            <person name="Huang W."/>
            <person name="Islam-Faridi N."/>
            <person name="Jones S."/>
            <person name="Jones-Rhoades M."/>
            <person name="Jorgensen R."/>
            <person name="Joshi C."/>
            <person name="Kangasjarvi J."/>
            <person name="Karlsson J."/>
            <person name="Kelleher C."/>
            <person name="Kirkpatrick R."/>
            <person name="Kirst M."/>
            <person name="Kohler A."/>
            <person name="Kalluri U."/>
            <person name="Larimer F."/>
            <person name="Leebens-Mack J."/>
            <person name="Leple J.C."/>
            <person name="Locascio P."/>
            <person name="Lou Y."/>
            <person name="Lucas S."/>
            <person name="Martin F."/>
            <person name="Montanini B."/>
            <person name="Napoli C."/>
            <person name="Nelson D.R."/>
            <person name="Nelson C."/>
            <person name="Nieminen K."/>
            <person name="Nilsson O."/>
            <person name="Pereda V."/>
            <person name="Peter G."/>
            <person name="Philippe R."/>
            <person name="Pilate G."/>
            <person name="Poliakov A."/>
            <person name="Razumovskaya J."/>
            <person name="Richardson P."/>
            <person name="Rinaldi C."/>
            <person name="Ritland K."/>
            <person name="Rouze P."/>
            <person name="Ryaboy D."/>
            <person name="Schmutz J."/>
            <person name="Schrader J."/>
            <person name="Segerman B."/>
            <person name="Shin H."/>
            <person name="Siddiqui A."/>
            <person name="Sterky F."/>
            <person name="Terry A."/>
            <person name="Tsai C.J."/>
            <person name="Uberbacher E."/>
            <person name="Unneberg P."/>
            <person name="Vahala J."/>
            <person name="Wall K."/>
            <person name="Wessler S."/>
            <person name="Yang G."/>
            <person name="Yin T."/>
            <person name="Douglas C."/>
            <person name="Marra M."/>
            <person name="Sandberg G."/>
            <person name="Van de Peer Y."/>
            <person name="Rokhsar D."/>
        </authorList>
    </citation>
    <scope>NUCLEOTIDE SEQUENCE [LARGE SCALE GENOMIC DNA]</scope>
    <source>
        <strain evidence="2">cv. Nisqually</strain>
    </source>
</reference>
<dbReference type="PANTHER" id="PTHR47121">
    <property type="entry name" value="THYLAKOID LUMENAL PROTEIN TL20.3, CHLOROPLASTIC"/>
    <property type="match status" value="1"/>
</dbReference>
<name>U5GMG7_POPTR</name>
<organism evidence="1 2">
    <name type="scientific">Populus trichocarpa</name>
    <name type="common">Western balsam poplar</name>
    <name type="synonym">Populus balsamifera subsp. trichocarpa</name>
    <dbReference type="NCBI Taxonomy" id="3694"/>
    <lineage>
        <taxon>Eukaryota</taxon>
        <taxon>Viridiplantae</taxon>
        <taxon>Streptophyta</taxon>
        <taxon>Embryophyta</taxon>
        <taxon>Tracheophyta</taxon>
        <taxon>Spermatophyta</taxon>
        <taxon>Magnoliopsida</taxon>
        <taxon>eudicotyledons</taxon>
        <taxon>Gunneridae</taxon>
        <taxon>Pentapetalae</taxon>
        <taxon>rosids</taxon>
        <taxon>fabids</taxon>
        <taxon>Malpighiales</taxon>
        <taxon>Salicaceae</taxon>
        <taxon>Saliceae</taxon>
        <taxon>Populus</taxon>
    </lineage>
</organism>
<dbReference type="eggNOG" id="ENOG502QSEG">
    <property type="taxonomic scope" value="Eukaryota"/>
</dbReference>
<dbReference type="InParanoid" id="U5GMG7"/>
<dbReference type="Gene3D" id="2.160.20.80">
    <property type="entry name" value="E3 ubiquitin-protein ligase SopA"/>
    <property type="match status" value="1"/>
</dbReference>
<feature type="non-terminal residue" evidence="1">
    <location>
        <position position="1"/>
    </location>
</feature>
<protein>
    <submittedName>
        <fullName evidence="1">Uncharacterized protein</fullName>
    </submittedName>
</protein>
<dbReference type="AlphaFoldDB" id="U5GMG7"/>
<dbReference type="STRING" id="3694.U5GMG7"/>
<evidence type="ECO:0000313" key="2">
    <source>
        <dbReference type="Proteomes" id="UP000006729"/>
    </source>
</evidence>
<evidence type="ECO:0000313" key="1">
    <source>
        <dbReference type="EMBL" id="PNT54076.1"/>
    </source>
</evidence>
<keyword evidence="2" id="KW-1185">Reference proteome</keyword>
<dbReference type="Proteomes" id="UP000006729">
    <property type="component" value="Chromosome 1"/>
</dbReference>
<accession>U5GMG7</accession>
<dbReference type="PANTHER" id="PTHR47121:SF2">
    <property type="entry name" value="THYLAKOID LUMENAL PROTEIN TL20.3, CHLOROPLASTIC"/>
    <property type="match status" value="1"/>
</dbReference>
<dbReference type="InterPro" id="IPR053285">
    <property type="entry name" value="Thylakoid_lumenal_pentapeptide"/>
</dbReference>
<sequence length="107" mass="11199">VINEANLTNAVLVRSALTRCDLGGAQIAGADSSDSVIDLPQKQYASGTNPTTGVSNRASLGCGNSRRNAYGTPSSPCQALHLRNCWAAMVFVIKALVFAMRNSSKAK</sequence>
<gene>
    <name evidence="1" type="ORF">POPTR_001G120100</name>
</gene>